<evidence type="ECO:0000313" key="6">
    <source>
        <dbReference type="EMBL" id="MDR7364448.1"/>
    </source>
</evidence>
<proteinExistence type="inferred from homology"/>
<name>A0ABU2C1B1_9ACTN</name>
<dbReference type="InterPro" id="IPR015797">
    <property type="entry name" value="NUDIX_hydrolase-like_dom_sf"/>
</dbReference>
<evidence type="ECO:0000256" key="3">
    <source>
        <dbReference type="ARBA" id="ARBA00022801"/>
    </source>
</evidence>
<accession>A0ABU2C1B1</accession>
<dbReference type="InterPro" id="IPR020476">
    <property type="entry name" value="Nudix_hydrolase"/>
</dbReference>
<dbReference type="PROSITE" id="PS51462">
    <property type="entry name" value="NUDIX"/>
    <property type="match status" value="1"/>
</dbReference>
<protein>
    <submittedName>
        <fullName evidence="6">8-oxo-dGTP pyrophosphatase MutT (NUDIX family)</fullName>
    </submittedName>
</protein>
<evidence type="ECO:0000256" key="1">
    <source>
        <dbReference type="ARBA" id="ARBA00001946"/>
    </source>
</evidence>
<evidence type="ECO:0000259" key="5">
    <source>
        <dbReference type="PROSITE" id="PS51462"/>
    </source>
</evidence>
<keyword evidence="7" id="KW-1185">Reference proteome</keyword>
<evidence type="ECO:0000256" key="4">
    <source>
        <dbReference type="RuleBase" id="RU003476"/>
    </source>
</evidence>
<sequence>MSATPVGRHDDPEHLLPCPERGCDIVGIIVVDARGWVLLQERDEHAPVAPDKWGLVGGHVDPGEPFPDAMRRELAEETGLRLPEGTLRIWYDGDHTPETKARLGVRNRWQLWVGRADLTDEDIVLGEGRQIVFVDPARVPELDLAEAAAWFVPRFLASEEYAALR</sequence>
<dbReference type="RefSeq" id="WP_310306117.1">
    <property type="nucleotide sequence ID" value="NZ_BAAAPS010000006.1"/>
</dbReference>
<dbReference type="PRINTS" id="PR00502">
    <property type="entry name" value="NUDIXFAMILY"/>
</dbReference>
<gene>
    <name evidence="6" type="ORF">J2S63_004001</name>
</gene>
<dbReference type="InterPro" id="IPR000086">
    <property type="entry name" value="NUDIX_hydrolase_dom"/>
</dbReference>
<reference evidence="6 7" key="1">
    <citation type="submission" date="2023-07" db="EMBL/GenBank/DDBJ databases">
        <title>Sequencing the genomes of 1000 actinobacteria strains.</title>
        <authorList>
            <person name="Klenk H.-P."/>
        </authorList>
    </citation>
    <scope>NUCLEOTIDE SEQUENCE [LARGE SCALE GENOMIC DNA]</scope>
    <source>
        <strain evidence="6 7">DSM 19426</strain>
    </source>
</reference>
<comment type="similarity">
    <text evidence="2 4">Belongs to the Nudix hydrolase family.</text>
</comment>
<dbReference type="EMBL" id="JAVDYG010000001">
    <property type="protein sequence ID" value="MDR7364448.1"/>
    <property type="molecule type" value="Genomic_DNA"/>
</dbReference>
<feature type="domain" description="Nudix hydrolase" evidence="5">
    <location>
        <begin position="20"/>
        <end position="157"/>
    </location>
</feature>
<dbReference type="Gene3D" id="3.90.79.10">
    <property type="entry name" value="Nucleoside Triphosphate Pyrophosphohydrolase"/>
    <property type="match status" value="1"/>
</dbReference>
<organism evidence="6 7">
    <name type="scientific">Nocardioides marmoribigeumensis</name>
    <dbReference type="NCBI Taxonomy" id="433649"/>
    <lineage>
        <taxon>Bacteria</taxon>
        <taxon>Bacillati</taxon>
        <taxon>Actinomycetota</taxon>
        <taxon>Actinomycetes</taxon>
        <taxon>Propionibacteriales</taxon>
        <taxon>Nocardioidaceae</taxon>
        <taxon>Nocardioides</taxon>
    </lineage>
</organism>
<dbReference type="PROSITE" id="PS00893">
    <property type="entry name" value="NUDIX_BOX"/>
    <property type="match status" value="1"/>
</dbReference>
<dbReference type="Pfam" id="PF00293">
    <property type="entry name" value="NUDIX"/>
    <property type="match status" value="1"/>
</dbReference>
<dbReference type="InterPro" id="IPR020084">
    <property type="entry name" value="NUDIX_hydrolase_CS"/>
</dbReference>
<comment type="cofactor">
    <cofactor evidence="1">
        <name>Mg(2+)</name>
        <dbReference type="ChEBI" id="CHEBI:18420"/>
    </cofactor>
</comment>
<evidence type="ECO:0000313" key="7">
    <source>
        <dbReference type="Proteomes" id="UP001183648"/>
    </source>
</evidence>
<comment type="caution">
    <text evidence="6">The sequence shown here is derived from an EMBL/GenBank/DDBJ whole genome shotgun (WGS) entry which is preliminary data.</text>
</comment>
<dbReference type="PANTHER" id="PTHR43046">
    <property type="entry name" value="GDP-MANNOSE MANNOSYL HYDROLASE"/>
    <property type="match status" value="1"/>
</dbReference>
<dbReference type="SUPFAM" id="SSF55811">
    <property type="entry name" value="Nudix"/>
    <property type="match status" value="1"/>
</dbReference>
<dbReference type="Proteomes" id="UP001183648">
    <property type="component" value="Unassembled WGS sequence"/>
</dbReference>
<keyword evidence="3 4" id="KW-0378">Hydrolase</keyword>
<evidence type="ECO:0000256" key="2">
    <source>
        <dbReference type="ARBA" id="ARBA00005582"/>
    </source>
</evidence>
<dbReference type="PANTHER" id="PTHR43046:SF14">
    <property type="entry name" value="MUTT_NUDIX FAMILY PROTEIN"/>
    <property type="match status" value="1"/>
</dbReference>